<feature type="region of interest" description="Disordered" evidence="1">
    <location>
        <begin position="150"/>
        <end position="172"/>
    </location>
</feature>
<evidence type="ECO:0000313" key="2">
    <source>
        <dbReference type="EMBL" id="KAF2739447.1"/>
    </source>
</evidence>
<gene>
    <name evidence="2" type="ORF">EJ04DRAFT_508733</name>
</gene>
<comment type="caution">
    <text evidence="2">The sequence shown here is derived from an EMBL/GenBank/DDBJ whole genome shotgun (WGS) entry which is preliminary data.</text>
</comment>
<name>A0A9P4R9Y3_9PLEO</name>
<evidence type="ECO:0000313" key="3">
    <source>
        <dbReference type="Proteomes" id="UP000799444"/>
    </source>
</evidence>
<dbReference type="AlphaFoldDB" id="A0A9P4R9Y3"/>
<proteinExistence type="predicted"/>
<protein>
    <submittedName>
        <fullName evidence="2">Uncharacterized protein</fullName>
    </submittedName>
</protein>
<dbReference type="Proteomes" id="UP000799444">
    <property type="component" value="Unassembled WGS sequence"/>
</dbReference>
<feature type="compositionally biased region" description="Polar residues" evidence="1">
    <location>
        <begin position="72"/>
        <end position="82"/>
    </location>
</feature>
<keyword evidence="3" id="KW-1185">Reference proteome</keyword>
<dbReference type="EMBL" id="ML996104">
    <property type="protein sequence ID" value="KAF2739447.1"/>
    <property type="molecule type" value="Genomic_DNA"/>
</dbReference>
<accession>A0A9P4R9Y3</accession>
<sequence>MVYTSRRGNSLGEGDALQKYMLLESQHEVIRRRLSLQLPSITRMTPASPEFQSLSSPPSGRTSVSSMWSPEPSYTSLYSAPTQPVPIQPGVAHRHSIDSSYSDDTRKSCEINQQIKATLTELLNTQSVRSDEKYRAWVQGRLMDAEHNIRRQRRHRSSDADREVAQTIAGSL</sequence>
<organism evidence="2 3">
    <name type="scientific">Polyplosphaeria fusca</name>
    <dbReference type="NCBI Taxonomy" id="682080"/>
    <lineage>
        <taxon>Eukaryota</taxon>
        <taxon>Fungi</taxon>
        <taxon>Dikarya</taxon>
        <taxon>Ascomycota</taxon>
        <taxon>Pezizomycotina</taxon>
        <taxon>Dothideomycetes</taxon>
        <taxon>Pleosporomycetidae</taxon>
        <taxon>Pleosporales</taxon>
        <taxon>Tetraplosphaeriaceae</taxon>
        <taxon>Polyplosphaeria</taxon>
    </lineage>
</organism>
<reference evidence="2" key="1">
    <citation type="journal article" date="2020" name="Stud. Mycol.">
        <title>101 Dothideomycetes genomes: a test case for predicting lifestyles and emergence of pathogens.</title>
        <authorList>
            <person name="Haridas S."/>
            <person name="Albert R."/>
            <person name="Binder M."/>
            <person name="Bloem J."/>
            <person name="Labutti K."/>
            <person name="Salamov A."/>
            <person name="Andreopoulos B."/>
            <person name="Baker S."/>
            <person name="Barry K."/>
            <person name="Bills G."/>
            <person name="Bluhm B."/>
            <person name="Cannon C."/>
            <person name="Castanera R."/>
            <person name="Culley D."/>
            <person name="Daum C."/>
            <person name="Ezra D."/>
            <person name="Gonzalez J."/>
            <person name="Henrissat B."/>
            <person name="Kuo A."/>
            <person name="Liang C."/>
            <person name="Lipzen A."/>
            <person name="Lutzoni F."/>
            <person name="Magnuson J."/>
            <person name="Mondo S."/>
            <person name="Nolan M."/>
            <person name="Ohm R."/>
            <person name="Pangilinan J."/>
            <person name="Park H.-J."/>
            <person name="Ramirez L."/>
            <person name="Alfaro M."/>
            <person name="Sun H."/>
            <person name="Tritt A."/>
            <person name="Yoshinaga Y."/>
            <person name="Zwiers L.-H."/>
            <person name="Turgeon B."/>
            <person name="Goodwin S."/>
            <person name="Spatafora J."/>
            <person name="Crous P."/>
            <person name="Grigoriev I."/>
        </authorList>
    </citation>
    <scope>NUCLEOTIDE SEQUENCE</scope>
    <source>
        <strain evidence="2">CBS 125425</strain>
    </source>
</reference>
<feature type="region of interest" description="Disordered" evidence="1">
    <location>
        <begin position="47"/>
        <end position="105"/>
    </location>
</feature>
<dbReference type="OrthoDB" id="4509729at2759"/>
<feature type="compositionally biased region" description="Low complexity" evidence="1">
    <location>
        <begin position="53"/>
        <end position="66"/>
    </location>
</feature>
<evidence type="ECO:0000256" key="1">
    <source>
        <dbReference type="SAM" id="MobiDB-lite"/>
    </source>
</evidence>